<dbReference type="CDD" id="cd15990">
    <property type="entry name" value="7tmB2_BAI1"/>
    <property type="match status" value="1"/>
</dbReference>
<dbReference type="PRINTS" id="PR01694">
    <property type="entry name" value="BAIPRECURSOR"/>
</dbReference>
<evidence type="ECO:0000259" key="7">
    <source>
        <dbReference type="PROSITE" id="PS50261"/>
    </source>
</evidence>
<keyword evidence="9" id="KW-1185">Reference proteome</keyword>
<feature type="transmembrane region" description="Helical" evidence="6">
    <location>
        <begin position="73"/>
        <end position="91"/>
    </location>
</feature>
<dbReference type="InterPro" id="IPR017981">
    <property type="entry name" value="GPCR_2-like_7TM"/>
</dbReference>
<dbReference type="GO" id="GO:0030425">
    <property type="term" value="C:dendrite"/>
    <property type="evidence" value="ECO:0007669"/>
    <property type="project" value="TreeGrafter"/>
</dbReference>
<sequence>MEKVATPSVTLIVGCGVSSLTLLMLIIIYVSVWRYIRSERSVILINFCLSIISSNALILIGQTQTRNKAVCTLVAAFLHFFFLSSFCWVLTEAWQSYMAVTGRLRNRLVRKRFLCLGWGLPALVVAISVGFTKARGYSTMNYCWLSLEGGLLYAFVGPAAAVVLVNMVIGILVFNKLVSKDGITDKKLKERAGASLWSSCVVLPLLALTWMSAVLAVTDRRSALFQILFAVFDSLEGFVIVMVHCILRREVQDAVKCRVVDRQEEGNGDSGGSFQNGHAQLMTDFEKDVDLACRSVLNKDIAACRTATITGTLKRPSQPEEEKLKLAHAKAPSNFNSLPANVSKLHLHGSPRCPGGPLPDFPNHSLTLKKDRAPKSSFVGDGDIFKKLDSELSRAQEKALDTSYVILPTATATLRPKPPEEPKYSIHIDQMPQTRLIHLSMAPDAGLPARSPPSRQPPGSGPPEPPHPAPPPCPHHPPWASTPSLGEPGEPAAHQGPSTGPGTKTENVSTLSVSSLERRKSRYAELDFEKIMHTRKRHQDMFQDLNRKLQHAEKDKDVLGPDSKPEKQQTPNKRPWESLRKAHGPPAWVKKELEPLPPSPLELRSVEWEKSGATIPLVGQDIIDLQTEV</sequence>
<dbReference type="GeneTree" id="ENSGT00940000157432"/>
<dbReference type="AlphaFoldDB" id="A0A8B9WFX7"/>
<reference evidence="8" key="3">
    <citation type="submission" date="2025-09" db="UniProtKB">
        <authorList>
            <consortium name="Ensembl"/>
        </authorList>
    </citation>
    <scope>IDENTIFICATION</scope>
</reference>
<feature type="transmembrane region" description="Helical" evidence="6">
    <location>
        <begin position="112"/>
        <end position="131"/>
    </location>
</feature>
<evidence type="ECO:0000313" key="9">
    <source>
        <dbReference type="Proteomes" id="UP000694520"/>
    </source>
</evidence>
<feature type="compositionally biased region" description="Basic and acidic residues" evidence="5">
    <location>
        <begin position="539"/>
        <end position="567"/>
    </location>
</feature>
<keyword evidence="2 6" id="KW-0812">Transmembrane</keyword>
<feature type="transmembrane region" description="Helical" evidence="6">
    <location>
        <begin position="42"/>
        <end position="61"/>
    </location>
</feature>
<feature type="region of interest" description="Disordered" evidence="5">
    <location>
        <begin position="539"/>
        <end position="599"/>
    </location>
</feature>
<dbReference type="GO" id="GO:0016525">
    <property type="term" value="P:negative regulation of angiogenesis"/>
    <property type="evidence" value="ECO:0007669"/>
    <property type="project" value="InterPro"/>
</dbReference>
<keyword evidence="4 6" id="KW-0472">Membrane</keyword>
<evidence type="ECO:0000256" key="6">
    <source>
        <dbReference type="SAM" id="Phobius"/>
    </source>
</evidence>
<dbReference type="PROSITE" id="PS50261">
    <property type="entry name" value="G_PROTEIN_RECEP_F2_4"/>
    <property type="match status" value="1"/>
</dbReference>
<reference evidence="8" key="2">
    <citation type="submission" date="2025-08" db="UniProtKB">
        <authorList>
            <consortium name="Ensembl"/>
        </authorList>
    </citation>
    <scope>IDENTIFICATION</scope>
</reference>
<feature type="compositionally biased region" description="Pro residues" evidence="5">
    <location>
        <begin position="450"/>
        <end position="477"/>
    </location>
</feature>
<dbReference type="PROSITE" id="PS51257">
    <property type="entry name" value="PROKAR_LIPOPROTEIN"/>
    <property type="match status" value="1"/>
</dbReference>
<feature type="domain" description="G-protein coupled receptors family 2 profile 2" evidence="7">
    <location>
        <begin position="7"/>
        <end position="248"/>
    </location>
</feature>
<reference evidence="8" key="1">
    <citation type="submission" date="2019-05" db="EMBL/GenBank/DDBJ databases">
        <authorList>
            <person name="Zhang S."/>
            <person name="Liu J."/>
        </authorList>
    </citation>
    <scope>NUCLEOTIDE SEQUENCE [LARGE SCALE GENOMIC DNA]</scope>
</reference>
<dbReference type="InterPro" id="IPR000832">
    <property type="entry name" value="GPCR_2_secretin-like"/>
</dbReference>
<feature type="compositionally biased region" description="Polar residues" evidence="5">
    <location>
        <begin position="496"/>
        <end position="515"/>
    </location>
</feature>
<dbReference type="GO" id="GO:0007166">
    <property type="term" value="P:cell surface receptor signaling pathway"/>
    <property type="evidence" value="ECO:0007669"/>
    <property type="project" value="InterPro"/>
</dbReference>
<dbReference type="GO" id="GO:0014069">
    <property type="term" value="C:postsynaptic density"/>
    <property type="evidence" value="ECO:0007669"/>
    <property type="project" value="TreeGrafter"/>
</dbReference>
<evidence type="ECO:0000256" key="3">
    <source>
        <dbReference type="ARBA" id="ARBA00022989"/>
    </source>
</evidence>
<dbReference type="PANTHER" id="PTHR12011">
    <property type="entry name" value="ADHESION G-PROTEIN COUPLED RECEPTOR"/>
    <property type="match status" value="1"/>
</dbReference>
<accession>A0A8B9WFX7</accession>
<evidence type="ECO:0000256" key="2">
    <source>
        <dbReference type="ARBA" id="ARBA00022692"/>
    </source>
</evidence>
<evidence type="ECO:0000256" key="4">
    <source>
        <dbReference type="ARBA" id="ARBA00023136"/>
    </source>
</evidence>
<feature type="transmembrane region" description="Helical" evidence="6">
    <location>
        <begin position="195"/>
        <end position="217"/>
    </location>
</feature>
<organism evidence="8 9">
    <name type="scientific">Bos mutus grunniens</name>
    <name type="common">Wild yak</name>
    <name type="synonym">Bos grunniens</name>
    <dbReference type="NCBI Taxonomy" id="30521"/>
    <lineage>
        <taxon>Eukaryota</taxon>
        <taxon>Metazoa</taxon>
        <taxon>Chordata</taxon>
        <taxon>Craniata</taxon>
        <taxon>Vertebrata</taxon>
        <taxon>Euteleostomi</taxon>
        <taxon>Mammalia</taxon>
        <taxon>Eutheria</taxon>
        <taxon>Laurasiatheria</taxon>
        <taxon>Artiodactyla</taxon>
        <taxon>Ruminantia</taxon>
        <taxon>Pecora</taxon>
        <taxon>Bovidae</taxon>
        <taxon>Bovinae</taxon>
        <taxon>Bos</taxon>
    </lineage>
</organism>
<dbReference type="PRINTS" id="PR00249">
    <property type="entry name" value="GPCRSECRETIN"/>
</dbReference>
<protein>
    <recommendedName>
        <fullName evidence="7">G-protein coupled receptors family 2 profile 2 domain-containing protein</fullName>
    </recommendedName>
</protein>
<dbReference type="GO" id="GO:0004930">
    <property type="term" value="F:G protein-coupled receptor activity"/>
    <property type="evidence" value="ECO:0007669"/>
    <property type="project" value="InterPro"/>
</dbReference>
<dbReference type="Gene3D" id="1.20.1070.10">
    <property type="entry name" value="Rhodopsin 7-helix transmembrane proteins"/>
    <property type="match status" value="1"/>
</dbReference>
<feature type="transmembrane region" description="Helical" evidence="6">
    <location>
        <begin position="151"/>
        <end position="174"/>
    </location>
</feature>
<evidence type="ECO:0000256" key="5">
    <source>
        <dbReference type="SAM" id="MobiDB-lite"/>
    </source>
</evidence>
<evidence type="ECO:0000313" key="8">
    <source>
        <dbReference type="Ensembl" id="ENSBGRP00000006143.1"/>
    </source>
</evidence>
<evidence type="ECO:0000256" key="1">
    <source>
        <dbReference type="ARBA" id="ARBA00004141"/>
    </source>
</evidence>
<dbReference type="GO" id="GO:0007189">
    <property type="term" value="P:adenylate cyclase-activating G protein-coupled receptor signaling pathway"/>
    <property type="evidence" value="ECO:0007669"/>
    <property type="project" value="TreeGrafter"/>
</dbReference>
<feature type="transmembrane region" description="Helical" evidence="6">
    <location>
        <begin position="6"/>
        <end position="30"/>
    </location>
</feature>
<dbReference type="GO" id="GO:0043652">
    <property type="term" value="P:engulfment of apoptotic cell"/>
    <property type="evidence" value="ECO:0007669"/>
    <property type="project" value="TreeGrafter"/>
</dbReference>
<comment type="subcellular location">
    <subcellularLocation>
        <location evidence="1">Membrane</location>
        <topology evidence="1">Multi-pass membrane protein</topology>
    </subcellularLocation>
</comment>
<dbReference type="PANTHER" id="PTHR12011:SF39">
    <property type="entry name" value="ADHESION G PROTEIN-COUPLED RECEPTOR B1"/>
    <property type="match status" value="1"/>
</dbReference>
<name>A0A8B9WFX7_BOSMU</name>
<dbReference type="FunFam" id="1.20.1070.10:FF:000048">
    <property type="entry name" value="Adhesion G protein-coupled receptor B1"/>
    <property type="match status" value="1"/>
</dbReference>
<dbReference type="Pfam" id="PF00002">
    <property type="entry name" value="7tm_2"/>
    <property type="match status" value="1"/>
</dbReference>
<keyword evidence="3 6" id="KW-1133">Transmembrane helix</keyword>
<feature type="region of interest" description="Disordered" evidence="5">
    <location>
        <begin position="443"/>
        <end position="523"/>
    </location>
</feature>
<dbReference type="Proteomes" id="UP000694520">
    <property type="component" value="Chromosome 18"/>
</dbReference>
<dbReference type="Ensembl" id="ENSBGRT00000007046.1">
    <property type="protein sequence ID" value="ENSBGRP00000006143.1"/>
    <property type="gene ID" value="ENSBGRG00000003810.1"/>
</dbReference>
<proteinExistence type="predicted"/>
<dbReference type="GO" id="GO:0005886">
    <property type="term" value="C:plasma membrane"/>
    <property type="evidence" value="ECO:0007669"/>
    <property type="project" value="TreeGrafter"/>
</dbReference>
<dbReference type="InterPro" id="IPR008077">
    <property type="entry name" value="GPCR_2_brain_angio_inhib"/>
</dbReference>
<dbReference type="SUPFAM" id="SSF81321">
    <property type="entry name" value="Family A G protein-coupled receptor-like"/>
    <property type="match status" value="1"/>
</dbReference>